<evidence type="ECO:0000256" key="1">
    <source>
        <dbReference type="SAM" id="MobiDB-lite"/>
    </source>
</evidence>
<name>A0A2I1H9W3_9GLOM</name>
<proteinExistence type="predicted"/>
<dbReference type="VEuPathDB" id="FungiDB:FUN_006818"/>
<protein>
    <submittedName>
        <fullName evidence="2">Uncharacterized protein</fullName>
    </submittedName>
</protein>
<evidence type="ECO:0000313" key="2">
    <source>
        <dbReference type="EMBL" id="PKY55662.1"/>
    </source>
</evidence>
<accession>A0A2I1H9W3</accession>
<comment type="caution">
    <text evidence="2">The sequence shown here is derived from an EMBL/GenBank/DDBJ whole genome shotgun (WGS) entry which is preliminary data.</text>
</comment>
<dbReference type="EMBL" id="LLXI01001919">
    <property type="protein sequence ID" value="PKY55662.1"/>
    <property type="molecule type" value="Genomic_DNA"/>
</dbReference>
<gene>
    <name evidence="2" type="ORF">RhiirA4_548847</name>
</gene>
<sequence length="497" mass="57637">MDYVKLLEEILASGYINVIRFFKRAEFTFSQKKDADKALFKSLKIIESKGGIHAVTAKRLLCNFDNFINTLSAQQYWSSLNVRAEKIATNTAQIILQEKEEQNACQIRSNMLDQNIQLLERKRKDTDDFEEERATKKQDVDMPPFDDKSEADPNDELDFDNNEVFSIEPNIVLIDNNNDDHMVFLNHEEYSEEEISTDKTSDDSSTKWILSSGRDVNEILSKYREKIPRAKAYLYPAYFGILDLSGEDIEVKSLFTDDEWNEMIKDFNNNVNLSDLGDEQERPFYELMDKIAEVLKKKPSDLHMGRFVSFAIISHTGRLGFNRHSVGSKRLSISVFPENIFVYLFQNEPLFRYNSALRKYRCIFKGEAGEQRLKQILNYEHWNCRQDPKTNTTGYVLFVNYEGIYGVTFSWAQNELVENDRIFQCGTVTCTFTTDSGEFVDENGIISSQEHQSESHMLAHNQNSLVPCNINNNQSNPSRYRPILPRSPLQQLVSNQF</sequence>
<dbReference type="VEuPathDB" id="FungiDB:FUN_015700"/>
<dbReference type="Proteomes" id="UP000234323">
    <property type="component" value="Unassembled WGS sequence"/>
</dbReference>
<dbReference type="VEuPathDB" id="FungiDB:RhiirA1_469492"/>
<evidence type="ECO:0000313" key="3">
    <source>
        <dbReference type="Proteomes" id="UP000234323"/>
    </source>
</evidence>
<organism evidence="2 3">
    <name type="scientific">Rhizophagus irregularis</name>
    <dbReference type="NCBI Taxonomy" id="588596"/>
    <lineage>
        <taxon>Eukaryota</taxon>
        <taxon>Fungi</taxon>
        <taxon>Fungi incertae sedis</taxon>
        <taxon>Mucoromycota</taxon>
        <taxon>Glomeromycotina</taxon>
        <taxon>Glomeromycetes</taxon>
        <taxon>Glomerales</taxon>
        <taxon>Glomeraceae</taxon>
        <taxon>Rhizophagus</taxon>
    </lineage>
</organism>
<feature type="compositionally biased region" description="Basic and acidic residues" evidence="1">
    <location>
        <begin position="123"/>
        <end position="151"/>
    </location>
</feature>
<dbReference type="VEuPathDB" id="FungiDB:RhiirFUN_000827"/>
<reference evidence="2 3" key="1">
    <citation type="submission" date="2015-10" db="EMBL/GenBank/DDBJ databases">
        <title>Genome analyses suggest a sexual origin of heterokaryosis in a supposedly ancient asexual fungus.</title>
        <authorList>
            <person name="Ropars J."/>
            <person name="Sedzielewska K."/>
            <person name="Noel J."/>
            <person name="Charron P."/>
            <person name="Farinelli L."/>
            <person name="Marton T."/>
            <person name="Kruger M."/>
            <person name="Pelin A."/>
            <person name="Brachmann A."/>
            <person name="Corradi N."/>
        </authorList>
    </citation>
    <scope>NUCLEOTIDE SEQUENCE [LARGE SCALE GENOMIC DNA]</scope>
    <source>
        <strain evidence="2 3">A4</strain>
    </source>
</reference>
<feature type="region of interest" description="Disordered" evidence="1">
    <location>
        <begin position="123"/>
        <end position="156"/>
    </location>
</feature>
<dbReference type="VEuPathDB" id="FungiDB:RhiirFUN_013695"/>
<keyword evidence="3" id="KW-1185">Reference proteome</keyword>
<dbReference type="AlphaFoldDB" id="A0A2I1H9W3"/>